<dbReference type="InterPro" id="IPR036361">
    <property type="entry name" value="SAP_dom_sf"/>
</dbReference>
<evidence type="ECO:0000313" key="3">
    <source>
        <dbReference type="EMBL" id="KAL0179599.1"/>
    </source>
</evidence>
<feature type="non-terminal residue" evidence="3">
    <location>
        <position position="1"/>
    </location>
</feature>
<feature type="non-terminal residue" evidence="3">
    <location>
        <position position="440"/>
    </location>
</feature>
<reference evidence="3 4" key="1">
    <citation type="submission" date="2024-05" db="EMBL/GenBank/DDBJ databases">
        <title>Genome sequencing and assembly of Indian major carp, Cirrhinus mrigala (Hamilton, 1822).</title>
        <authorList>
            <person name="Mohindra V."/>
            <person name="Chowdhury L.M."/>
            <person name="Lal K."/>
            <person name="Jena J.K."/>
        </authorList>
    </citation>
    <scope>NUCLEOTIDE SEQUENCE [LARGE SCALE GENOMIC DNA]</scope>
    <source>
        <strain evidence="3">CM1030</strain>
        <tissue evidence="3">Blood</tissue>
    </source>
</reference>
<comment type="caution">
    <text evidence="3">The sequence shown here is derived from an EMBL/GenBank/DDBJ whole genome shotgun (WGS) entry which is preliminary data.</text>
</comment>
<dbReference type="SUPFAM" id="SSF68906">
    <property type="entry name" value="SAP domain"/>
    <property type="match status" value="1"/>
</dbReference>
<dbReference type="EMBL" id="JAMKFB020000012">
    <property type="protein sequence ID" value="KAL0179599.1"/>
    <property type="molecule type" value="Genomic_DNA"/>
</dbReference>
<dbReference type="Pfam" id="PF02037">
    <property type="entry name" value="SAP"/>
    <property type="match status" value="1"/>
</dbReference>
<dbReference type="PROSITE" id="PS50800">
    <property type="entry name" value="SAP"/>
    <property type="match status" value="1"/>
</dbReference>
<dbReference type="Gene3D" id="1.10.720.30">
    <property type="entry name" value="SAP domain"/>
    <property type="match status" value="1"/>
</dbReference>
<dbReference type="PANTHER" id="PTHR22793:SF6">
    <property type="entry name" value="MYOCARDIN-RELATED TRANSCRIPTION FACTOR A"/>
    <property type="match status" value="1"/>
</dbReference>
<sequence>VAELKHELKLRGLTVSGTKNDLIERLKNYQEQNSGSSATGAAATKTVSAQLPQVSVQSSGAAPKDMAVSMTAFPVAAATRVHSTTPPQIMRFSSTSSSPPASPTPSDRSLAGLSPDETSCNGDVFGEMVTSPLTQLSLHPSPDHPSPIKEESHGQMLVSCSFSHPGQLSTAQPQDPGPIAASGSAVSPLDKDQMLQEKDKQIEELTRMLRQKQRLVETLRSQLEQGKRGVAAEVTDNTGNAEIPLLPNGVEVKVKEEIKDEMDTTEDMQKQVQPQKKIQTQCSQQTLLKLQQIHRLQAQQQQQILVDLPNIQQQKTQLLQQQKQQMGPPKVQQDQGKTQILQLQQQKIQLLQQQQKAQLLQKTQLLQQQKVQLLQQQQQKTLLQQQQKTQLQQQRKNQLLQQQQQQKLQQLINQQKQLQSNQKKQQKPQNQPQQQLQTPQ</sequence>
<protein>
    <recommendedName>
        <fullName evidence="2">SAP domain-containing protein</fullName>
    </recommendedName>
</protein>
<dbReference type="AlphaFoldDB" id="A0ABD0PZX8"/>
<feature type="region of interest" description="Disordered" evidence="1">
    <location>
        <begin position="84"/>
        <end position="193"/>
    </location>
</feature>
<dbReference type="SMART" id="SM00513">
    <property type="entry name" value="SAP"/>
    <property type="match status" value="1"/>
</dbReference>
<evidence type="ECO:0000259" key="2">
    <source>
        <dbReference type="PROSITE" id="PS50800"/>
    </source>
</evidence>
<keyword evidence="4" id="KW-1185">Reference proteome</keyword>
<feature type="region of interest" description="Disordered" evidence="1">
    <location>
        <begin position="415"/>
        <end position="440"/>
    </location>
</feature>
<organism evidence="3 4">
    <name type="scientific">Cirrhinus mrigala</name>
    <name type="common">Mrigala</name>
    <dbReference type="NCBI Taxonomy" id="683832"/>
    <lineage>
        <taxon>Eukaryota</taxon>
        <taxon>Metazoa</taxon>
        <taxon>Chordata</taxon>
        <taxon>Craniata</taxon>
        <taxon>Vertebrata</taxon>
        <taxon>Euteleostomi</taxon>
        <taxon>Actinopterygii</taxon>
        <taxon>Neopterygii</taxon>
        <taxon>Teleostei</taxon>
        <taxon>Ostariophysi</taxon>
        <taxon>Cypriniformes</taxon>
        <taxon>Cyprinidae</taxon>
        <taxon>Labeoninae</taxon>
        <taxon>Labeonini</taxon>
        <taxon>Cirrhinus</taxon>
    </lineage>
</organism>
<gene>
    <name evidence="3" type="ORF">M9458_025041</name>
</gene>
<name>A0ABD0PZX8_CIRMR</name>
<feature type="compositionally biased region" description="Polar residues" evidence="1">
    <location>
        <begin position="158"/>
        <end position="173"/>
    </location>
</feature>
<dbReference type="InterPro" id="IPR003034">
    <property type="entry name" value="SAP_dom"/>
</dbReference>
<feature type="domain" description="SAP" evidence="2">
    <location>
        <begin position="1"/>
        <end position="30"/>
    </location>
</feature>
<dbReference type="InterPro" id="IPR043451">
    <property type="entry name" value="Myocardin-like"/>
</dbReference>
<proteinExistence type="predicted"/>
<evidence type="ECO:0000313" key="4">
    <source>
        <dbReference type="Proteomes" id="UP001529510"/>
    </source>
</evidence>
<accession>A0ABD0PZX8</accession>
<evidence type="ECO:0000256" key="1">
    <source>
        <dbReference type="SAM" id="MobiDB-lite"/>
    </source>
</evidence>
<dbReference type="Proteomes" id="UP001529510">
    <property type="component" value="Unassembled WGS sequence"/>
</dbReference>
<dbReference type="PANTHER" id="PTHR22793">
    <property type="entry name" value="MYOCARDIN-RELATED TRANSCRIPTION FACTOR-RELATED"/>
    <property type="match status" value="1"/>
</dbReference>